<gene>
    <name evidence="2" type="ORF">SINV_13321</name>
</gene>
<feature type="compositionally biased region" description="Polar residues" evidence="1">
    <location>
        <begin position="180"/>
        <end position="191"/>
    </location>
</feature>
<dbReference type="EMBL" id="GL764841">
    <property type="protein sequence ID" value="EFZ17129.1"/>
    <property type="molecule type" value="Genomic_DNA"/>
</dbReference>
<feature type="region of interest" description="Disordered" evidence="1">
    <location>
        <begin position="159"/>
        <end position="191"/>
    </location>
</feature>
<proteinExistence type="predicted"/>
<accession>E9IQM9</accession>
<feature type="compositionally biased region" description="Polar residues" evidence="1">
    <location>
        <begin position="161"/>
        <end position="172"/>
    </location>
</feature>
<feature type="non-terminal residue" evidence="2">
    <location>
        <position position="1"/>
    </location>
</feature>
<organism>
    <name type="scientific">Solenopsis invicta</name>
    <name type="common">Red imported fire ant</name>
    <name type="synonym">Solenopsis wagneri</name>
    <dbReference type="NCBI Taxonomy" id="13686"/>
    <lineage>
        <taxon>Eukaryota</taxon>
        <taxon>Metazoa</taxon>
        <taxon>Ecdysozoa</taxon>
        <taxon>Arthropoda</taxon>
        <taxon>Hexapoda</taxon>
        <taxon>Insecta</taxon>
        <taxon>Pterygota</taxon>
        <taxon>Neoptera</taxon>
        <taxon>Endopterygota</taxon>
        <taxon>Hymenoptera</taxon>
        <taxon>Apocrita</taxon>
        <taxon>Aculeata</taxon>
        <taxon>Formicoidea</taxon>
        <taxon>Formicidae</taxon>
        <taxon>Myrmicinae</taxon>
        <taxon>Solenopsis</taxon>
    </lineage>
</organism>
<dbReference type="HOGENOM" id="CLU_1424849_0_0_1"/>
<evidence type="ECO:0000313" key="2">
    <source>
        <dbReference type="EMBL" id="EFZ17129.1"/>
    </source>
</evidence>
<dbReference type="AlphaFoldDB" id="E9IQM9"/>
<sequence length="191" mass="21198">TPKTAVTVKEICLAQFLEEVRKVMGIPEWMLSIDSRKTKTLHNGACIQFLLHFKEIKSGHEKCSVFVERNNLDHSVAMETLMTLNDSLVIVYVIELIYFKKALGNAFMGPRSCGDRNARYVRFSDLEVAGILTKTQLFPASGFGTDHGIELACTAIRPSPNGFSPKSRNPSSELAARAQPRSSPSRPNRDA</sequence>
<name>E9IQM9_SOLIN</name>
<feature type="non-terminal residue" evidence="2">
    <location>
        <position position="191"/>
    </location>
</feature>
<reference evidence="2" key="1">
    <citation type="journal article" date="2011" name="Proc. Natl. Acad. Sci. U.S.A.">
        <title>The genome of the fire ant Solenopsis invicta.</title>
        <authorList>
            <person name="Wurm Y."/>
            <person name="Wang J."/>
            <person name="Riba-Grognuz O."/>
            <person name="Corona M."/>
            <person name="Nygaard S."/>
            <person name="Hunt B.G."/>
            <person name="Ingram K.K."/>
            <person name="Falquet L."/>
            <person name="Nipitwattanaphon M."/>
            <person name="Gotzek D."/>
            <person name="Dijkstra M.B."/>
            <person name="Oettler J."/>
            <person name="Comtesse F."/>
            <person name="Shih C.J."/>
            <person name="Wu W.J."/>
            <person name="Yang C.C."/>
            <person name="Thomas J."/>
            <person name="Beaudoing E."/>
            <person name="Pradervand S."/>
            <person name="Flegel V."/>
            <person name="Cook E.D."/>
            <person name="Fabbretti R."/>
            <person name="Stockinger H."/>
            <person name="Long L."/>
            <person name="Farmerie W.G."/>
            <person name="Oakey J."/>
            <person name="Boomsma J.J."/>
            <person name="Pamilo P."/>
            <person name="Yi S.V."/>
            <person name="Heinze J."/>
            <person name="Goodisman M.A."/>
            <person name="Farinelli L."/>
            <person name="Harshman K."/>
            <person name="Hulo N."/>
            <person name="Cerutti L."/>
            <person name="Xenarios I."/>
            <person name="Shoemaker D."/>
            <person name="Keller L."/>
        </authorList>
    </citation>
    <scope>NUCLEOTIDE SEQUENCE [LARGE SCALE GENOMIC DNA]</scope>
</reference>
<protein>
    <submittedName>
        <fullName evidence="2">Uncharacterized protein</fullName>
    </submittedName>
</protein>
<evidence type="ECO:0000256" key="1">
    <source>
        <dbReference type="SAM" id="MobiDB-lite"/>
    </source>
</evidence>